<keyword evidence="5" id="KW-0344">Guanine-nucleotide releasing factor</keyword>
<gene>
    <name evidence="8" type="ORF">D5F51_10705</name>
</gene>
<comment type="subcellular location">
    <subcellularLocation>
        <location evidence="1">Secreted</location>
    </subcellularLocation>
</comment>
<evidence type="ECO:0000313" key="8">
    <source>
        <dbReference type="EMBL" id="QAX78986.1"/>
    </source>
</evidence>
<dbReference type="InterPro" id="IPR016019">
    <property type="entry name" value="SopE_GEF_dom"/>
</dbReference>
<evidence type="ECO:0000256" key="4">
    <source>
        <dbReference type="ARBA" id="ARBA00022525"/>
    </source>
</evidence>
<dbReference type="InterPro" id="IPR005414">
    <property type="entry name" value="SopE"/>
</dbReference>
<dbReference type="Proteomes" id="UP000288804">
    <property type="component" value="Chromosome"/>
</dbReference>
<dbReference type="EMBL" id="CP032487">
    <property type="protein sequence ID" value="QAX78986.1"/>
    <property type="molecule type" value="Genomic_DNA"/>
</dbReference>
<keyword evidence="6" id="KW-0843">Virulence</keyword>
<keyword evidence="3" id="KW-0343">GTPase activation</keyword>
<evidence type="ECO:0000256" key="1">
    <source>
        <dbReference type="ARBA" id="ARBA00004613"/>
    </source>
</evidence>
<comment type="similarity">
    <text evidence="2">Belongs to the GEF (guanine exchange factor) SopE family.</text>
</comment>
<accession>A0ABX5R060</accession>
<evidence type="ECO:0000256" key="5">
    <source>
        <dbReference type="ARBA" id="ARBA00022658"/>
    </source>
</evidence>
<protein>
    <recommendedName>
        <fullName evidence="7">Guanine nucleotide exchange factor SopE GEF domain-containing protein</fullName>
    </recommendedName>
</protein>
<dbReference type="RefSeq" id="WP_129196664.1">
    <property type="nucleotide sequence ID" value="NZ_CABHXI010000067.1"/>
</dbReference>
<evidence type="ECO:0000256" key="2">
    <source>
        <dbReference type="ARBA" id="ARBA00006320"/>
    </source>
</evidence>
<dbReference type="Gene3D" id="1.10.4120.10">
    <property type="entry name" value="SopE-like, GEF domain"/>
    <property type="match status" value="1"/>
</dbReference>
<proteinExistence type="inferred from homology"/>
<dbReference type="SUPFAM" id="SSF81832">
    <property type="entry name" value="SopE-like GEF domain"/>
    <property type="match status" value="1"/>
</dbReference>
<evidence type="ECO:0000313" key="9">
    <source>
        <dbReference type="Proteomes" id="UP000288804"/>
    </source>
</evidence>
<keyword evidence="9" id="KW-1185">Reference proteome</keyword>
<organism evidence="8 9">
    <name type="scientific">Yersinia hibernica</name>
    <dbReference type="NCBI Taxonomy" id="2339259"/>
    <lineage>
        <taxon>Bacteria</taxon>
        <taxon>Pseudomonadati</taxon>
        <taxon>Pseudomonadota</taxon>
        <taxon>Gammaproteobacteria</taxon>
        <taxon>Enterobacterales</taxon>
        <taxon>Yersiniaceae</taxon>
        <taxon>Yersinia</taxon>
    </lineage>
</organism>
<name>A0ABX5R060_9GAMM</name>
<sequence>MTKITSYQKTIKTPFEIKTTDAKSNRGNKATLIKMLKKIINSSTKLKANLFGGASCKDNLNNMGLFHNDIRNNVIDSKVTRDFITKKLLELNLPGKAKEDPVYAKQACDAVLSSVYSNKKDVFCKEMISKGIDISGYLKDVGAAALQAGLEGKIDNNDTFIPTGAGANPFVTAVISSAQLKFPRVFLNKNQQGFFKQYAEKKISCEVGKICKDNGFISPVEFGVMLDKIASRYLLS</sequence>
<keyword evidence="4" id="KW-0964">Secreted</keyword>
<feature type="domain" description="Guanine nucleotide exchange factor SopE GEF" evidence="7">
    <location>
        <begin position="100"/>
        <end position="234"/>
    </location>
</feature>
<evidence type="ECO:0000256" key="6">
    <source>
        <dbReference type="ARBA" id="ARBA00023026"/>
    </source>
</evidence>
<dbReference type="PRINTS" id="PR01593">
    <property type="entry name" value="SOPEPROTEIN"/>
</dbReference>
<dbReference type="Pfam" id="PF07487">
    <property type="entry name" value="SopE_GEF"/>
    <property type="match status" value="1"/>
</dbReference>
<evidence type="ECO:0000256" key="3">
    <source>
        <dbReference type="ARBA" id="ARBA00022468"/>
    </source>
</evidence>
<evidence type="ECO:0000259" key="7">
    <source>
        <dbReference type="Pfam" id="PF07487"/>
    </source>
</evidence>
<dbReference type="InterPro" id="IPR035949">
    <property type="entry name" value="SopE-like_GEF_dom_sf"/>
</dbReference>
<reference evidence="9" key="1">
    <citation type="submission" date="2018-09" db="EMBL/GenBank/DDBJ databases">
        <title>Yersinia hibernicus sp. nov.</title>
        <authorList>
            <person name="Nguyen S.V."/>
            <person name="Mundanda D.M."/>
            <person name="Anes J."/>
            <person name="Fanning S."/>
        </authorList>
    </citation>
    <scope>NUCLEOTIDE SEQUENCE [LARGE SCALE GENOMIC DNA]</scope>
    <source>
        <strain evidence="9">CFS1934</strain>
    </source>
</reference>